<proteinExistence type="predicted"/>
<evidence type="ECO:0000256" key="4">
    <source>
        <dbReference type="ARBA" id="ARBA00022729"/>
    </source>
</evidence>
<keyword evidence="5" id="KW-0677">Repeat</keyword>
<name>A0A8N4F0M7_ELAGV</name>
<evidence type="ECO:0000313" key="9">
    <source>
        <dbReference type="Proteomes" id="UP000504607"/>
    </source>
</evidence>
<protein>
    <submittedName>
        <fullName evidence="10">Probable leucine-rich repeat receptor-like protein kinase At5g49770</fullName>
    </submittedName>
</protein>
<feature type="domain" description="Leucine-rich repeat-containing N-terminal plant-type" evidence="8">
    <location>
        <begin position="47"/>
        <end position="83"/>
    </location>
</feature>
<keyword evidence="6" id="KW-1133">Transmembrane helix</keyword>
<organism evidence="9 10">
    <name type="scientific">Elaeis guineensis var. tenera</name>
    <name type="common">Oil palm</name>
    <dbReference type="NCBI Taxonomy" id="51953"/>
    <lineage>
        <taxon>Eukaryota</taxon>
        <taxon>Viridiplantae</taxon>
        <taxon>Streptophyta</taxon>
        <taxon>Embryophyta</taxon>
        <taxon>Tracheophyta</taxon>
        <taxon>Spermatophyta</taxon>
        <taxon>Magnoliopsida</taxon>
        <taxon>Liliopsida</taxon>
        <taxon>Arecaceae</taxon>
        <taxon>Arecoideae</taxon>
        <taxon>Cocoseae</taxon>
        <taxon>Elaeidinae</taxon>
        <taxon>Elaeis</taxon>
    </lineage>
</organism>
<evidence type="ECO:0000256" key="2">
    <source>
        <dbReference type="ARBA" id="ARBA00022614"/>
    </source>
</evidence>
<keyword evidence="7" id="KW-0472">Membrane</keyword>
<evidence type="ECO:0000256" key="5">
    <source>
        <dbReference type="ARBA" id="ARBA00022737"/>
    </source>
</evidence>
<dbReference type="PANTHER" id="PTHR47988">
    <property type="entry name" value="SOMATIC EMBRYOGENESIS RECEPTOR KINASE 1"/>
    <property type="match status" value="1"/>
</dbReference>
<evidence type="ECO:0000256" key="3">
    <source>
        <dbReference type="ARBA" id="ARBA00022692"/>
    </source>
</evidence>
<dbReference type="Pfam" id="PF00560">
    <property type="entry name" value="LRR_1"/>
    <property type="match status" value="1"/>
</dbReference>
<dbReference type="Proteomes" id="UP000504607">
    <property type="component" value="Unplaced"/>
</dbReference>
<evidence type="ECO:0000256" key="1">
    <source>
        <dbReference type="ARBA" id="ARBA00004167"/>
    </source>
</evidence>
<evidence type="ECO:0000256" key="7">
    <source>
        <dbReference type="ARBA" id="ARBA00023136"/>
    </source>
</evidence>
<keyword evidence="4" id="KW-0732">Signal</keyword>
<keyword evidence="3" id="KW-0812">Transmembrane</keyword>
<sequence length="163" mass="17508">MVILPIKHLEAISLVSMNHQRLISRGCWVCLLTLIFLTSIISADTLPEEAAALHSLAESWENQPQSWVGLDPCGTNWVGISCSNSHIIIITLPGLGLGGTLSAEIQNLPELVALDLSYNEGLNGPIPQSIGNLVKLRYLVLVGCSFSGNIPPELGNLARLSFL</sequence>
<gene>
    <name evidence="10" type="primary">LOC105036787</name>
</gene>
<evidence type="ECO:0000259" key="8">
    <source>
        <dbReference type="Pfam" id="PF08263"/>
    </source>
</evidence>
<dbReference type="InterPro" id="IPR013210">
    <property type="entry name" value="LRR_N_plant-typ"/>
</dbReference>
<dbReference type="Gene3D" id="3.80.10.10">
    <property type="entry name" value="Ribonuclease Inhibitor"/>
    <property type="match status" value="1"/>
</dbReference>
<dbReference type="OrthoDB" id="785404at2759"/>
<keyword evidence="9" id="KW-1185">Reference proteome</keyword>
<dbReference type="AlphaFoldDB" id="A0A8N4F0M7"/>
<dbReference type="RefSeq" id="XP_029118096.1">
    <property type="nucleotide sequence ID" value="XM_029262263.1"/>
</dbReference>
<evidence type="ECO:0000256" key="6">
    <source>
        <dbReference type="ARBA" id="ARBA00022989"/>
    </source>
</evidence>
<comment type="subcellular location">
    <subcellularLocation>
        <location evidence="1">Membrane</location>
        <topology evidence="1">Single-pass membrane protein</topology>
    </subcellularLocation>
</comment>
<accession>A0A8N4F0M7</accession>
<dbReference type="InterPro" id="IPR001611">
    <property type="entry name" value="Leu-rich_rpt"/>
</dbReference>
<dbReference type="InterPro" id="IPR032675">
    <property type="entry name" value="LRR_dom_sf"/>
</dbReference>
<keyword evidence="2" id="KW-0433">Leucine-rich repeat</keyword>
<reference evidence="10" key="1">
    <citation type="submission" date="2025-08" db="UniProtKB">
        <authorList>
            <consortium name="RefSeq"/>
        </authorList>
    </citation>
    <scope>IDENTIFICATION</scope>
</reference>
<evidence type="ECO:0000313" key="10">
    <source>
        <dbReference type="RefSeq" id="XP_029118096.1"/>
    </source>
</evidence>
<dbReference type="FunFam" id="3.80.10.10:FF:000129">
    <property type="entry name" value="Leucine-rich repeat receptor-like kinase"/>
    <property type="match status" value="1"/>
</dbReference>
<dbReference type="SUPFAM" id="SSF52058">
    <property type="entry name" value="L domain-like"/>
    <property type="match status" value="1"/>
</dbReference>
<dbReference type="GO" id="GO:0016020">
    <property type="term" value="C:membrane"/>
    <property type="evidence" value="ECO:0007669"/>
    <property type="project" value="UniProtKB-SubCell"/>
</dbReference>
<dbReference type="Pfam" id="PF08263">
    <property type="entry name" value="LRRNT_2"/>
    <property type="match status" value="1"/>
</dbReference>